<dbReference type="EMBL" id="OC937740">
    <property type="protein sequence ID" value="CAD7661244.1"/>
    <property type="molecule type" value="Genomic_DNA"/>
</dbReference>
<sequence length="120" mass="13257">MGCRPAKLSKVAVITDSIAKYQNGNKVFIQNVNNSDTIEDLDTTEIENLENTNNSENSNNVLRTSSRREASRIAWRDTKETSKEAKNGRPIRNISPGLGLHETHSENTSSAIQVNNDTNG</sequence>
<reference evidence="2" key="1">
    <citation type="submission" date="2020-11" db="EMBL/GenBank/DDBJ databases">
        <authorList>
            <person name="Tran Van P."/>
        </authorList>
    </citation>
    <scope>NUCLEOTIDE SEQUENCE</scope>
</reference>
<evidence type="ECO:0000313" key="3">
    <source>
        <dbReference type="Proteomes" id="UP000728032"/>
    </source>
</evidence>
<organism evidence="2">
    <name type="scientific">Oppiella nova</name>
    <dbReference type="NCBI Taxonomy" id="334625"/>
    <lineage>
        <taxon>Eukaryota</taxon>
        <taxon>Metazoa</taxon>
        <taxon>Ecdysozoa</taxon>
        <taxon>Arthropoda</taxon>
        <taxon>Chelicerata</taxon>
        <taxon>Arachnida</taxon>
        <taxon>Acari</taxon>
        <taxon>Acariformes</taxon>
        <taxon>Sarcoptiformes</taxon>
        <taxon>Oribatida</taxon>
        <taxon>Brachypylina</taxon>
        <taxon>Oppioidea</taxon>
        <taxon>Oppiidae</taxon>
        <taxon>Oppiella</taxon>
    </lineage>
</organism>
<gene>
    <name evidence="2" type="ORF">ONB1V03_LOCUS17805</name>
</gene>
<feature type="compositionally biased region" description="Basic and acidic residues" evidence="1">
    <location>
        <begin position="66"/>
        <end position="87"/>
    </location>
</feature>
<evidence type="ECO:0000313" key="2">
    <source>
        <dbReference type="EMBL" id="CAD7661244.1"/>
    </source>
</evidence>
<proteinExistence type="predicted"/>
<feature type="compositionally biased region" description="Low complexity" evidence="1">
    <location>
        <begin position="49"/>
        <end position="60"/>
    </location>
</feature>
<dbReference type="Proteomes" id="UP000728032">
    <property type="component" value="Unassembled WGS sequence"/>
</dbReference>
<dbReference type="EMBL" id="CAJPVJ010022915">
    <property type="protein sequence ID" value="CAG2178380.1"/>
    <property type="molecule type" value="Genomic_DNA"/>
</dbReference>
<feature type="compositionally biased region" description="Polar residues" evidence="1">
    <location>
        <begin position="106"/>
        <end position="120"/>
    </location>
</feature>
<evidence type="ECO:0000256" key="1">
    <source>
        <dbReference type="SAM" id="MobiDB-lite"/>
    </source>
</evidence>
<dbReference type="OrthoDB" id="10603158at2759"/>
<accession>A0A7R9QWQ4</accession>
<dbReference type="AlphaFoldDB" id="A0A7R9QWQ4"/>
<feature type="region of interest" description="Disordered" evidence="1">
    <location>
        <begin position="48"/>
        <end position="120"/>
    </location>
</feature>
<protein>
    <submittedName>
        <fullName evidence="2">Uncharacterized protein</fullName>
    </submittedName>
</protein>
<name>A0A7R9QWQ4_9ACAR</name>
<keyword evidence="3" id="KW-1185">Reference proteome</keyword>